<feature type="coiled-coil region" evidence="1">
    <location>
        <begin position="64"/>
        <end position="110"/>
    </location>
</feature>
<evidence type="ECO:0000313" key="4">
    <source>
        <dbReference type="Proteomes" id="UP000199337"/>
    </source>
</evidence>
<dbReference type="OrthoDB" id="9121719at2"/>
<keyword evidence="2" id="KW-1133">Transmembrane helix</keyword>
<keyword evidence="2" id="KW-0472">Membrane</keyword>
<feature type="coiled-coil region" evidence="1">
    <location>
        <begin position="536"/>
        <end position="616"/>
    </location>
</feature>
<evidence type="ECO:0000256" key="2">
    <source>
        <dbReference type="SAM" id="Phobius"/>
    </source>
</evidence>
<name>A0A1I2ZVD1_9FIRM</name>
<proteinExistence type="predicted"/>
<keyword evidence="4" id="KW-1185">Reference proteome</keyword>
<evidence type="ECO:0000313" key="3">
    <source>
        <dbReference type="EMBL" id="SFH41566.1"/>
    </source>
</evidence>
<dbReference type="AlphaFoldDB" id="A0A1I2ZVD1"/>
<feature type="transmembrane region" description="Helical" evidence="2">
    <location>
        <begin position="626"/>
        <end position="648"/>
    </location>
</feature>
<reference evidence="4" key="1">
    <citation type="submission" date="2016-10" db="EMBL/GenBank/DDBJ databases">
        <authorList>
            <person name="Varghese N."/>
            <person name="Submissions S."/>
        </authorList>
    </citation>
    <scope>NUCLEOTIDE SEQUENCE [LARGE SCALE GENOMIC DNA]</scope>
    <source>
        <strain evidence="4">DSM 17038</strain>
    </source>
</reference>
<feature type="transmembrane region" description="Helical" evidence="2">
    <location>
        <begin position="689"/>
        <end position="714"/>
    </location>
</feature>
<dbReference type="Proteomes" id="UP000199337">
    <property type="component" value="Unassembled WGS sequence"/>
</dbReference>
<dbReference type="RefSeq" id="WP_092476231.1">
    <property type="nucleotide sequence ID" value="NZ_FOOX01000040.1"/>
</dbReference>
<organism evidence="3 4">
    <name type="scientific">Desulfotruncus arcticus DSM 17038</name>
    <dbReference type="NCBI Taxonomy" id="1121424"/>
    <lineage>
        <taxon>Bacteria</taxon>
        <taxon>Bacillati</taxon>
        <taxon>Bacillota</taxon>
        <taxon>Clostridia</taxon>
        <taxon>Eubacteriales</taxon>
        <taxon>Desulfallaceae</taxon>
        <taxon>Desulfotruncus</taxon>
    </lineage>
</organism>
<dbReference type="EMBL" id="FOOX01000040">
    <property type="protein sequence ID" value="SFH41566.1"/>
    <property type="molecule type" value="Genomic_DNA"/>
</dbReference>
<accession>A0A1I2ZVD1</accession>
<keyword evidence="2" id="KW-0812">Transmembrane</keyword>
<gene>
    <name evidence="3" type="ORF">SAMN05660649_05124</name>
</gene>
<protein>
    <submittedName>
        <fullName evidence="3">Uncharacterized protein</fullName>
    </submittedName>
</protein>
<evidence type="ECO:0000256" key="1">
    <source>
        <dbReference type="SAM" id="Coils"/>
    </source>
</evidence>
<sequence>MLKATKLPPELISLVHHIELNKAGWWDKSIQRLILSVLWNSNNCLTTNKIIEELNSQFFINISLNQLESQISELEETNSILRHNGYIKIAEECLSKLENERNEIHNIEEATIRRFKEIILQHCPTIDIDELWSNFNNYLLMPLIREMGARTYEIISGNSPDIANITSFREFLNIYPKEHHKALRASVINFLDPKNNIVRKYILSHLNAYFLLEASNLSEETLKKLLSNSSSNPRFYVFADTNFLFSVLGLHENPFNEAANFLMSLTKSLTNKVNVNFFSLPTTIEETKKAISFNCDNLSKIIMAENLVAATIDTEAQLSYFARRYAEELKINANIRAYDFFYPYINNLTDLLKKNNIRLWNYDKNYFNNISTNQEIVDDILAQQEFEKKYFPDKAKSYENIQHDVILWHFVYGKREKIINSPLEAKFWVVTLDNRLLGFDRYKNKNQNQTLPLCVHPITLIQILQFWVTKTPEFEETVLNSFRWLFMSQEFDAEAEKITIRILEVLSRFENCNDLSVDVVKKILVDDALRGKIKCEKNLEKDVEFVKEALIEENKKIENKLNEVLTVIEEKDNLIEQIKEDKNDIETRLKEEQQMREHLENRLKNLEKTINHNNTIQNQKSARFRFVLNDIILSAIFMFLLSIIISFSSSKLTSFSFWDIQKMLSCIILALVIYRANSQGLNNDDINNWAIFLYISKFRTFIYTVLVGVIALFLKEEIATFIKHIYTKQ</sequence>
<feature type="transmembrane region" description="Helical" evidence="2">
    <location>
        <begin position="660"/>
        <end position="677"/>
    </location>
</feature>
<keyword evidence="1" id="KW-0175">Coiled coil</keyword>